<feature type="non-terminal residue" evidence="1">
    <location>
        <position position="83"/>
    </location>
</feature>
<evidence type="ECO:0000313" key="1">
    <source>
        <dbReference type="EMBL" id="CAB4120898.1"/>
    </source>
</evidence>
<gene>
    <name evidence="1" type="ORF">UFOVP2_53</name>
</gene>
<sequence>MRVLVSRKLVGVEFAGRDHKVSDLNWPLLVSLFDLFIELGFETPLCVAGRDINAMQSNEPDTISQITHFDHEFLVFIRGKPSK</sequence>
<reference evidence="1" key="1">
    <citation type="submission" date="2020-04" db="EMBL/GenBank/DDBJ databases">
        <authorList>
            <person name="Chiriac C."/>
            <person name="Salcher M."/>
            <person name="Ghai R."/>
            <person name="Kavagutti S V."/>
        </authorList>
    </citation>
    <scope>NUCLEOTIDE SEQUENCE</scope>
</reference>
<accession>A0A6J5KG21</accession>
<name>A0A6J5KG21_9CAUD</name>
<proteinExistence type="predicted"/>
<protein>
    <submittedName>
        <fullName evidence="1">Uncharacterized protein</fullName>
    </submittedName>
</protein>
<dbReference type="EMBL" id="LR796138">
    <property type="protein sequence ID" value="CAB4120898.1"/>
    <property type="molecule type" value="Genomic_DNA"/>
</dbReference>
<organism evidence="1">
    <name type="scientific">uncultured Caudovirales phage</name>
    <dbReference type="NCBI Taxonomy" id="2100421"/>
    <lineage>
        <taxon>Viruses</taxon>
        <taxon>Duplodnaviria</taxon>
        <taxon>Heunggongvirae</taxon>
        <taxon>Uroviricota</taxon>
        <taxon>Caudoviricetes</taxon>
        <taxon>Peduoviridae</taxon>
        <taxon>Maltschvirus</taxon>
        <taxon>Maltschvirus maltsch</taxon>
    </lineage>
</organism>